<dbReference type="PATRIC" id="fig|658445.3.peg.3877"/>
<keyword evidence="3" id="KW-1185">Reference proteome</keyword>
<accession>A0A0C5WU40</accession>
<reference evidence="2 3" key="1">
    <citation type="submission" date="2013-05" db="EMBL/GenBank/DDBJ databases">
        <title>Complete genome sequence of the lipase-producing bacterium Photobacterium gaetbulicola Gung47.</title>
        <authorList>
            <person name="Kim Y.-O."/>
        </authorList>
    </citation>
    <scope>NUCLEOTIDE SEQUENCE [LARGE SCALE GENOMIC DNA]</scope>
    <source>
        <strain evidence="2 3">Gung47</strain>
    </source>
</reference>
<keyword evidence="1" id="KW-0812">Transmembrane</keyword>
<dbReference type="AlphaFoldDB" id="A0A0C5WU40"/>
<dbReference type="EMBL" id="CP005974">
    <property type="protein sequence ID" value="AJR08594.1"/>
    <property type="molecule type" value="Genomic_DNA"/>
</dbReference>
<dbReference type="Proteomes" id="UP000032303">
    <property type="component" value="Chromosome 2"/>
</dbReference>
<organism evidence="2 3">
    <name type="scientific">Photobacterium gaetbulicola Gung47</name>
    <dbReference type="NCBI Taxonomy" id="658445"/>
    <lineage>
        <taxon>Bacteria</taxon>
        <taxon>Pseudomonadati</taxon>
        <taxon>Pseudomonadota</taxon>
        <taxon>Gammaproteobacteria</taxon>
        <taxon>Vibrionales</taxon>
        <taxon>Vibrionaceae</taxon>
        <taxon>Photobacterium</taxon>
    </lineage>
</organism>
<evidence type="ECO:0000313" key="2">
    <source>
        <dbReference type="EMBL" id="AJR08594.1"/>
    </source>
</evidence>
<protein>
    <recommendedName>
        <fullName evidence="4">Holin</fullName>
    </recommendedName>
</protein>
<proteinExistence type="predicted"/>
<feature type="transmembrane region" description="Helical" evidence="1">
    <location>
        <begin position="30"/>
        <end position="47"/>
    </location>
</feature>
<keyword evidence="1" id="KW-0472">Membrane</keyword>
<dbReference type="HOGENOM" id="CLU_2736536_0_0_6"/>
<name>A0A0C5WU40_9GAMM</name>
<evidence type="ECO:0000256" key="1">
    <source>
        <dbReference type="SAM" id="Phobius"/>
    </source>
</evidence>
<dbReference type="InterPro" id="IPR032118">
    <property type="entry name" value="Phage_holin_HP1"/>
</dbReference>
<dbReference type="KEGG" id="pgb:H744_2c1930"/>
<evidence type="ECO:0000313" key="3">
    <source>
        <dbReference type="Proteomes" id="UP000032303"/>
    </source>
</evidence>
<dbReference type="Pfam" id="PF16080">
    <property type="entry name" value="Phage_holin_2_3"/>
    <property type="match status" value="1"/>
</dbReference>
<sequence length="71" mass="8166">MREKMIGWFAYLWAGFTGVVSGLSINETGVVVSIAATLFTAVINWLYRRRMLKALQNHPDVRKAYKQMEDD</sequence>
<gene>
    <name evidence="2" type="ORF">H744_2c1930</name>
</gene>
<feature type="transmembrane region" description="Helical" evidence="1">
    <location>
        <begin position="7"/>
        <end position="24"/>
    </location>
</feature>
<evidence type="ECO:0008006" key="4">
    <source>
        <dbReference type="Google" id="ProtNLM"/>
    </source>
</evidence>
<keyword evidence="1" id="KW-1133">Transmembrane helix</keyword>